<dbReference type="GO" id="GO:0006629">
    <property type="term" value="P:lipid metabolic process"/>
    <property type="evidence" value="ECO:0007669"/>
    <property type="project" value="InterPro"/>
</dbReference>
<name>A0A7I7X0K1_9MYCO</name>
<sequence>MIAGSVPLAEILRPAAAGRGGRAGAPTLATVAFSPSNARDVALPLVSAAYAVMAGAEPTLPAGLRQTALILADRAHLAGLPDRHPAAVMARDTDVFGLMGHDTSSATAFIAFRGSADVADWIAGFDYAPTPYTPLAGFGQVHTGFQEIYGCVRGSIAANVAAAISGCGQILITGHSLGAALAVLAAPDVAAAMPPNTIEPRLTTFGGPRVGLDDFKAAFDAAIECCYRVVNFLDIVPLVPPEPFVHVGAGIAVDSGGAVDLGWRHSLAAYRTGLTPLVAAQA</sequence>
<feature type="domain" description="Fungal lipase-type" evidence="1">
    <location>
        <begin position="109"/>
        <end position="242"/>
    </location>
</feature>
<accession>A0A7I7X0K1</accession>
<reference evidence="2 3" key="1">
    <citation type="journal article" date="2019" name="Emerg. Microbes Infect.">
        <title>Comprehensive subspecies identification of 175 nontuberculous mycobacteria species based on 7547 genomic profiles.</title>
        <authorList>
            <person name="Matsumoto Y."/>
            <person name="Kinjo T."/>
            <person name="Motooka D."/>
            <person name="Nabeya D."/>
            <person name="Jung N."/>
            <person name="Uechi K."/>
            <person name="Horii T."/>
            <person name="Iida T."/>
            <person name="Fujita J."/>
            <person name="Nakamura S."/>
        </authorList>
    </citation>
    <scope>NUCLEOTIDE SEQUENCE [LARGE SCALE GENOMIC DNA]</scope>
    <source>
        <strain evidence="2 3">JCM 13571</strain>
    </source>
</reference>
<dbReference type="Pfam" id="PF01764">
    <property type="entry name" value="Lipase_3"/>
    <property type="match status" value="1"/>
</dbReference>
<dbReference type="AlphaFoldDB" id="A0A7I7X0K1"/>
<protein>
    <recommendedName>
        <fullName evidence="1">Fungal lipase-type domain-containing protein</fullName>
    </recommendedName>
</protein>
<dbReference type="SUPFAM" id="SSF53474">
    <property type="entry name" value="alpha/beta-Hydrolases"/>
    <property type="match status" value="1"/>
</dbReference>
<dbReference type="Gene3D" id="3.40.50.1820">
    <property type="entry name" value="alpha/beta hydrolase"/>
    <property type="match status" value="1"/>
</dbReference>
<dbReference type="CDD" id="cd00519">
    <property type="entry name" value="Lipase_3"/>
    <property type="match status" value="1"/>
</dbReference>
<dbReference type="EMBL" id="AP022609">
    <property type="protein sequence ID" value="BBZ23224.1"/>
    <property type="molecule type" value="Genomic_DNA"/>
</dbReference>
<dbReference type="PANTHER" id="PTHR45856:SF24">
    <property type="entry name" value="FUNGAL LIPASE-LIKE DOMAIN-CONTAINING PROTEIN"/>
    <property type="match status" value="1"/>
</dbReference>
<dbReference type="Proteomes" id="UP000467260">
    <property type="component" value="Chromosome"/>
</dbReference>
<evidence type="ECO:0000259" key="1">
    <source>
        <dbReference type="Pfam" id="PF01764"/>
    </source>
</evidence>
<dbReference type="InterPro" id="IPR029058">
    <property type="entry name" value="AB_hydrolase_fold"/>
</dbReference>
<evidence type="ECO:0000313" key="3">
    <source>
        <dbReference type="Proteomes" id="UP000467260"/>
    </source>
</evidence>
<dbReference type="KEGG" id="mhib:MHIB_16420"/>
<dbReference type="InterPro" id="IPR051218">
    <property type="entry name" value="Sec_MonoDiacylglyc_Lipase"/>
</dbReference>
<evidence type="ECO:0000313" key="2">
    <source>
        <dbReference type="EMBL" id="BBZ23224.1"/>
    </source>
</evidence>
<keyword evidence="3" id="KW-1185">Reference proteome</keyword>
<gene>
    <name evidence="2" type="ORF">MHIB_16420</name>
</gene>
<proteinExistence type="predicted"/>
<dbReference type="InterPro" id="IPR002921">
    <property type="entry name" value="Fungal_lipase-type"/>
</dbReference>
<organism evidence="2 3">
    <name type="scientific">Mycolicibacter hiberniae</name>
    <dbReference type="NCBI Taxonomy" id="29314"/>
    <lineage>
        <taxon>Bacteria</taxon>
        <taxon>Bacillati</taxon>
        <taxon>Actinomycetota</taxon>
        <taxon>Actinomycetes</taxon>
        <taxon>Mycobacteriales</taxon>
        <taxon>Mycobacteriaceae</taxon>
        <taxon>Mycolicibacter</taxon>
    </lineage>
</organism>
<dbReference type="PANTHER" id="PTHR45856">
    <property type="entry name" value="ALPHA/BETA-HYDROLASES SUPERFAMILY PROTEIN"/>
    <property type="match status" value="1"/>
</dbReference>